<evidence type="ECO:0000256" key="1">
    <source>
        <dbReference type="ARBA" id="ARBA00004127"/>
    </source>
</evidence>
<feature type="transmembrane region" description="Helical" evidence="12">
    <location>
        <begin position="137"/>
        <end position="154"/>
    </location>
</feature>
<dbReference type="PANTHER" id="PTHR12714">
    <property type="entry name" value="PROTEIN-S ISOPRENYLCYSTEINE O-METHYLTRANSFERASE"/>
    <property type="match status" value="1"/>
</dbReference>
<dbReference type="InParanoid" id="D8QC28"/>
<evidence type="ECO:0000256" key="3">
    <source>
        <dbReference type="ARBA" id="ARBA00022603"/>
    </source>
</evidence>
<dbReference type="Gene3D" id="1.20.120.1630">
    <property type="match status" value="1"/>
</dbReference>
<dbReference type="GO" id="GO:0004671">
    <property type="term" value="F:protein C-terminal S-isoprenylcysteine carboxyl O-methyltransferase activity"/>
    <property type="evidence" value="ECO:0007669"/>
    <property type="project" value="TreeGrafter"/>
</dbReference>
<dbReference type="GO" id="GO:0032259">
    <property type="term" value="P:methylation"/>
    <property type="evidence" value="ECO:0007669"/>
    <property type="project" value="UniProtKB-KW"/>
</dbReference>
<evidence type="ECO:0000256" key="6">
    <source>
        <dbReference type="ARBA" id="ARBA00022824"/>
    </source>
</evidence>
<feature type="transmembrane region" description="Helical" evidence="12">
    <location>
        <begin position="174"/>
        <end position="192"/>
    </location>
</feature>
<evidence type="ECO:0000256" key="2">
    <source>
        <dbReference type="ARBA" id="ARBA00022516"/>
    </source>
</evidence>
<dbReference type="AlphaFoldDB" id="D8QC28"/>
<organism evidence="14">
    <name type="scientific">Schizophyllum commune (strain H4-8 / FGSC 9210)</name>
    <name type="common">Split gill fungus</name>
    <dbReference type="NCBI Taxonomy" id="578458"/>
    <lineage>
        <taxon>Eukaryota</taxon>
        <taxon>Fungi</taxon>
        <taxon>Dikarya</taxon>
        <taxon>Basidiomycota</taxon>
        <taxon>Agaricomycotina</taxon>
        <taxon>Agaricomycetes</taxon>
        <taxon>Agaricomycetidae</taxon>
        <taxon>Agaricales</taxon>
        <taxon>Schizophyllaceae</taxon>
        <taxon>Schizophyllum</taxon>
    </lineage>
</organism>
<dbReference type="PANTHER" id="PTHR12714:SF9">
    <property type="entry name" value="PROTEIN-S-ISOPRENYLCYSTEINE O-METHYLTRANSFERASE"/>
    <property type="match status" value="1"/>
</dbReference>
<keyword evidence="11" id="KW-1208">Phospholipid metabolism</keyword>
<keyword evidence="3" id="KW-0808">Transferase</keyword>
<evidence type="ECO:0000256" key="4">
    <source>
        <dbReference type="ARBA" id="ARBA00022691"/>
    </source>
</evidence>
<dbReference type="Proteomes" id="UP000007431">
    <property type="component" value="Unassembled WGS sequence"/>
</dbReference>
<evidence type="ECO:0000256" key="9">
    <source>
        <dbReference type="ARBA" id="ARBA00023136"/>
    </source>
</evidence>
<keyword evidence="4" id="KW-0949">S-adenosyl-L-methionine</keyword>
<reference evidence="13 14" key="1">
    <citation type="journal article" date="2010" name="Nat. Biotechnol.">
        <title>Genome sequence of the model mushroom Schizophyllum commune.</title>
        <authorList>
            <person name="Ohm R.A."/>
            <person name="de Jong J.F."/>
            <person name="Lugones L.G."/>
            <person name="Aerts A."/>
            <person name="Kothe E."/>
            <person name="Stajich J.E."/>
            <person name="de Vries R.P."/>
            <person name="Record E."/>
            <person name="Levasseur A."/>
            <person name="Baker S.E."/>
            <person name="Bartholomew K.A."/>
            <person name="Coutinho P.M."/>
            <person name="Erdmann S."/>
            <person name="Fowler T.J."/>
            <person name="Gathman A.C."/>
            <person name="Lombard V."/>
            <person name="Henrissat B."/>
            <person name="Knabe N."/>
            <person name="Kuees U."/>
            <person name="Lilly W.W."/>
            <person name="Lindquist E."/>
            <person name="Lucas S."/>
            <person name="Magnuson J.K."/>
            <person name="Piumi F."/>
            <person name="Raudaskoski M."/>
            <person name="Salamov A."/>
            <person name="Schmutz J."/>
            <person name="Schwarze F.W.M.R."/>
            <person name="vanKuyk P.A."/>
            <person name="Horton J.S."/>
            <person name="Grigoriev I.V."/>
            <person name="Woesten H.A.B."/>
        </authorList>
    </citation>
    <scope>NUCLEOTIDE SEQUENCE [LARGE SCALE GENOMIC DNA]</scope>
    <source>
        <strain evidence="14">H4-8 / FGSC 9210</strain>
    </source>
</reference>
<dbReference type="eggNOG" id="ENOG502S9FN">
    <property type="taxonomic scope" value="Eukaryota"/>
</dbReference>
<proteinExistence type="predicted"/>
<dbReference type="GO" id="GO:0005783">
    <property type="term" value="C:endoplasmic reticulum"/>
    <property type="evidence" value="ECO:0007669"/>
    <property type="project" value="TreeGrafter"/>
</dbReference>
<evidence type="ECO:0000313" key="13">
    <source>
        <dbReference type="EMBL" id="EFI94860.1"/>
    </source>
</evidence>
<evidence type="ECO:0000256" key="12">
    <source>
        <dbReference type="SAM" id="Phobius"/>
    </source>
</evidence>
<dbReference type="OMA" id="CETIITC"/>
<dbReference type="HOGENOM" id="CLU_065200_6_0_1"/>
<evidence type="ECO:0000256" key="10">
    <source>
        <dbReference type="ARBA" id="ARBA00023209"/>
    </source>
</evidence>
<evidence type="ECO:0000313" key="14">
    <source>
        <dbReference type="Proteomes" id="UP000007431"/>
    </source>
</evidence>
<dbReference type="InterPro" id="IPR007318">
    <property type="entry name" value="Phopholipid_MeTrfase"/>
</dbReference>
<evidence type="ECO:0000256" key="7">
    <source>
        <dbReference type="ARBA" id="ARBA00022989"/>
    </source>
</evidence>
<evidence type="ECO:0008006" key="15">
    <source>
        <dbReference type="Google" id="ProtNLM"/>
    </source>
</evidence>
<dbReference type="Pfam" id="PF04191">
    <property type="entry name" value="PEMT"/>
    <property type="match status" value="1"/>
</dbReference>
<gene>
    <name evidence="13" type="ORF">SCHCODRAFT_78202</name>
</gene>
<keyword evidence="14" id="KW-1185">Reference proteome</keyword>
<comment type="subcellular location">
    <subcellularLocation>
        <location evidence="1">Endomembrane system</location>
        <topology evidence="1">Multi-pass membrane protein</topology>
    </subcellularLocation>
</comment>
<protein>
    <recommendedName>
        <fullName evidence="15">Protein-S-isoprenylcysteine O-methyltransferase</fullName>
    </recommendedName>
</protein>
<keyword evidence="5 12" id="KW-0812">Transmembrane</keyword>
<dbReference type="UniPathway" id="UPA00753"/>
<sequence length="223" mass="24881">MTPPTPPPSANARHEVTGNFVERNLIPHLKILRVSHRAVHNAFWISGLIEAITILAGNFPDAPYADWILRTFLPDGGLQSLRISTPFLIGWAMNLAGTLVRIHCYRKLDRAFTFELAVHEEQKLVTDGVYSIVRHPSYTGGLAAGMGCFMAQLSPGCWLHEYSGLVPTSPLGTTLFWLALVIPGLYGFASRIKTEDAMLKKNFGKQWEEWARRVPYKLIPGVL</sequence>
<keyword evidence="8" id="KW-0443">Lipid metabolism</keyword>
<keyword evidence="2" id="KW-0444">Lipid biosynthesis</keyword>
<evidence type="ECO:0000256" key="8">
    <source>
        <dbReference type="ARBA" id="ARBA00023098"/>
    </source>
</evidence>
<evidence type="ECO:0000256" key="5">
    <source>
        <dbReference type="ARBA" id="ARBA00022692"/>
    </source>
</evidence>
<keyword evidence="7 12" id="KW-1133">Transmembrane helix</keyword>
<feature type="transmembrane region" description="Helical" evidence="12">
    <location>
        <begin position="79"/>
        <end position="100"/>
    </location>
</feature>
<keyword evidence="6" id="KW-0256">Endoplasmic reticulum</keyword>
<dbReference type="VEuPathDB" id="FungiDB:SCHCODRAFT_02634458"/>
<name>D8QC28_SCHCM</name>
<dbReference type="GO" id="GO:0006656">
    <property type="term" value="P:phosphatidylcholine biosynthetic process"/>
    <property type="evidence" value="ECO:0007669"/>
    <property type="project" value="UniProtKB-UniPathway"/>
</dbReference>
<dbReference type="EMBL" id="GL377309">
    <property type="protein sequence ID" value="EFI94860.1"/>
    <property type="molecule type" value="Genomic_DNA"/>
</dbReference>
<keyword evidence="10" id="KW-0594">Phospholipid biosynthesis</keyword>
<accession>D8QC28</accession>
<evidence type="ECO:0000256" key="11">
    <source>
        <dbReference type="ARBA" id="ARBA00023264"/>
    </source>
</evidence>
<keyword evidence="3" id="KW-0489">Methyltransferase</keyword>
<keyword evidence="9 12" id="KW-0472">Membrane</keyword>